<reference evidence="3 4" key="1">
    <citation type="journal article" date="2015" name="Sci. Rep.">
        <title>The power of single molecule real-time sequencing technology in the de novo assembly of a eukaryotic genome.</title>
        <authorList>
            <person name="Sakai H."/>
            <person name="Naito K."/>
            <person name="Ogiso-Tanaka E."/>
            <person name="Takahashi Y."/>
            <person name="Iseki K."/>
            <person name="Muto C."/>
            <person name="Satou K."/>
            <person name="Teruya K."/>
            <person name="Shiroma A."/>
            <person name="Shimoji M."/>
            <person name="Hirano T."/>
            <person name="Itoh T."/>
            <person name="Kaga A."/>
            <person name="Tomooka N."/>
        </authorList>
    </citation>
    <scope>NUCLEOTIDE SEQUENCE [LARGE SCALE GENOMIC DNA]</scope>
    <source>
        <strain evidence="4">cv. Shumari</strain>
    </source>
</reference>
<dbReference type="PANTHER" id="PTHR47071">
    <property type="entry name" value="PROTEIN TRM32"/>
    <property type="match status" value="1"/>
</dbReference>
<evidence type="ECO:0000256" key="1">
    <source>
        <dbReference type="SAM" id="MobiDB-lite"/>
    </source>
</evidence>
<dbReference type="Pfam" id="PF14309">
    <property type="entry name" value="DUF4378"/>
    <property type="match status" value="1"/>
</dbReference>
<keyword evidence="4" id="KW-1185">Reference proteome</keyword>
<evidence type="ECO:0000313" key="3">
    <source>
        <dbReference type="EMBL" id="BAT97207.1"/>
    </source>
</evidence>
<sequence length="656" mass="74357">MTPCSSVVKDSLRRKLIVWKEMSKKRSRHHRSSTCPTSAISMNDNLLTTFVQDPVSPLVYHLHKQHVYATKTKLTRSVSFPLPDPSSKRESFGAAGNAFSPKGKGKLCFESKTPKSGQFESSKKFYLRSLSQCFNVNEAMITRDVTSSSPQDQSVTEIKHFKNLKQKIKHVIGESRKEKLRVAMDAIIDKLPQGHGISNDLKKEVFKKMTDSNDGREGENCHGKYNESDRVTSSFAKHHWNIIRRKLSLEEPLDNYFHSHEKGFNSEKNHLQSKQLKLRTEKGHSPLKMLVQRMLSLPDLNSLSYPYQNRDFPDISSVTEPKPKVASGDGTLSSENIFNQKKRPGINLHSKIRLQSETPVEDLIQKHPDSVDENDQEISNIFEQGSECSSEINGKAGVATDDFGHSCFKSGDTSDDQEMIEPIKENMTAIEESVDSKLITEPGIELENIIEQQEATMDSLKVQDTIENAQKVEIQSRNLNYDITFSHIPIKDKAEFNYVKFVLEISGLTGKDCLSSWHSSDHPVDPLLYEEMENDLDFCTYGGSGQCNHHVLFDLINETLLELSGRCHCCCSIPFSSSHPMPKGCHTLHQVWIHMNKSLCLRSKTGLTIDDHVSRDLERRDGWVNPKLYAQCVSLELEDFILHDLLEEISCELACI</sequence>
<dbReference type="InterPro" id="IPR044257">
    <property type="entry name" value="TRM32-like"/>
</dbReference>
<feature type="region of interest" description="Disordered" evidence="1">
    <location>
        <begin position="314"/>
        <end position="336"/>
    </location>
</feature>
<dbReference type="InterPro" id="IPR025486">
    <property type="entry name" value="DUF4378"/>
</dbReference>
<protein>
    <recommendedName>
        <fullName evidence="2">DUF4378 domain-containing protein</fullName>
    </recommendedName>
</protein>
<feature type="domain" description="DUF4378" evidence="2">
    <location>
        <begin position="495"/>
        <end position="648"/>
    </location>
</feature>
<dbReference type="EMBL" id="AP015042">
    <property type="protein sequence ID" value="BAT97207.1"/>
    <property type="molecule type" value="Genomic_DNA"/>
</dbReference>
<dbReference type="Proteomes" id="UP000291084">
    <property type="component" value="Chromosome 9"/>
</dbReference>
<accession>A0A0S3SW98</accession>
<dbReference type="AlphaFoldDB" id="A0A0S3SW98"/>
<dbReference type="PANTHER" id="PTHR47071:SF3">
    <property type="entry name" value="DUF4378 DOMAIN PROTEIN"/>
    <property type="match status" value="1"/>
</dbReference>
<gene>
    <name evidence="3" type="primary">Vigan.09G058600</name>
    <name evidence="3" type="ORF">VIGAN_09058600</name>
</gene>
<evidence type="ECO:0000259" key="2">
    <source>
        <dbReference type="Pfam" id="PF14309"/>
    </source>
</evidence>
<evidence type="ECO:0000313" key="4">
    <source>
        <dbReference type="Proteomes" id="UP000291084"/>
    </source>
</evidence>
<dbReference type="OrthoDB" id="758104at2759"/>
<proteinExistence type="predicted"/>
<name>A0A0S3SW98_PHAAN</name>
<organism evidence="3 4">
    <name type="scientific">Vigna angularis var. angularis</name>
    <dbReference type="NCBI Taxonomy" id="157739"/>
    <lineage>
        <taxon>Eukaryota</taxon>
        <taxon>Viridiplantae</taxon>
        <taxon>Streptophyta</taxon>
        <taxon>Embryophyta</taxon>
        <taxon>Tracheophyta</taxon>
        <taxon>Spermatophyta</taxon>
        <taxon>Magnoliopsida</taxon>
        <taxon>eudicotyledons</taxon>
        <taxon>Gunneridae</taxon>
        <taxon>Pentapetalae</taxon>
        <taxon>rosids</taxon>
        <taxon>fabids</taxon>
        <taxon>Fabales</taxon>
        <taxon>Fabaceae</taxon>
        <taxon>Papilionoideae</taxon>
        <taxon>50 kb inversion clade</taxon>
        <taxon>NPAAA clade</taxon>
        <taxon>indigoferoid/millettioid clade</taxon>
        <taxon>Phaseoleae</taxon>
        <taxon>Vigna</taxon>
    </lineage>
</organism>